<keyword evidence="4" id="KW-1185">Reference proteome</keyword>
<proteinExistence type="predicted"/>
<evidence type="ECO:0000256" key="2">
    <source>
        <dbReference type="SAM" id="SignalP"/>
    </source>
</evidence>
<evidence type="ECO:0000313" key="4">
    <source>
        <dbReference type="Proteomes" id="UP001635817"/>
    </source>
</evidence>
<sequence length="400" mass="40417">MNLALRPYVTAVIALVGASVIAVTPATAPPPAMQSHSIQLSAAIDNPIEVFTPVFNQASTVIQNAIQAEIDDPFPILVGLAGKLAADGRTLGDIANALGQSYSGLLAGLPGALTTYAQKIAAGDFTGAVGAFMPIAIGPFFTTFTQLLKFQGFVQTQFEVAGKLTNAAIMGAWALGPGQLLSVYSVIGAVTGTLDKLVKAVPTGDPGEIVNVIQHGAANIATAALGVADLWRFSLDDTRQKFRDILNPPPPDPEELTTAVTSKASALPLPAAEAPAIEAHIAEQLSETPSGTTVSDAAASSAAGATEEDPTAATPAGPAETVKPAVRESLVAVPGKLGTLGKAKRPAAKVASDVRDGISATVNKIGENVKKAFAKPEKKSTSASTGADKGAGPSSSGDAK</sequence>
<comment type="caution">
    <text evidence="3">The sequence shown here is derived from an EMBL/GenBank/DDBJ whole genome shotgun (WGS) entry which is preliminary data.</text>
</comment>
<feature type="signal peptide" evidence="2">
    <location>
        <begin position="1"/>
        <end position="28"/>
    </location>
</feature>
<evidence type="ECO:0000256" key="1">
    <source>
        <dbReference type="SAM" id="MobiDB-lite"/>
    </source>
</evidence>
<name>A0ABW9M018_9MYCO</name>
<feature type="region of interest" description="Disordered" evidence="1">
    <location>
        <begin position="287"/>
        <end position="323"/>
    </location>
</feature>
<dbReference type="RefSeq" id="WP_409550992.1">
    <property type="nucleotide sequence ID" value="NZ_JBKBDE010000006.1"/>
</dbReference>
<keyword evidence="2" id="KW-0732">Signal</keyword>
<evidence type="ECO:0000313" key="3">
    <source>
        <dbReference type="EMBL" id="MFN6552523.1"/>
    </source>
</evidence>
<accession>A0ABW9M018</accession>
<protein>
    <recommendedName>
        <fullName evidence="5">PE-PGRS family protein</fullName>
    </recommendedName>
</protein>
<feature type="compositionally biased region" description="Low complexity" evidence="1">
    <location>
        <begin position="290"/>
        <end position="321"/>
    </location>
</feature>
<evidence type="ECO:0008006" key="5">
    <source>
        <dbReference type="Google" id="ProtNLM"/>
    </source>
</evidence>
<dbReference type="Proteomes" id="UP001635817">
    <property type="component" value="Unassembled WGS sequence"/>
</dbReference>
<dbReference type="EMBL" id="JBKBDE010000006">
    <property type="protein sequence ID" value="MFN6552523.1"/>
    <property type="molecule type" value="Genomic_DNA"/>
</dbReference>
<organism evidence="3 4">
    <name type="scientific">Mycolicibacterium septicum</name>
    <dbReference type="NCBI Taxonomy" id="98668"/>
    <lineage>
        <taxon>Bacteria</taxon>
        <taxon>Bacillati</taxon>
        <taxon>Actinomycetota</taxon>
        <taxon>Actinomycetes</taxon>
        <taxon>Mycobacteriales</taxon>
        <taxon>Mycobacteriaceae</taxon>
        <taxon>Mycolicibacterium</taxon>
    </lineage>
</organism>
<feature type="region of interest" description="Disordered" evidence="1">
    <location>
        <begin position="370"/>
        <end position="400"/>
    </location>
</feature>
<reference evidence="3 4" key="1">
    <citation type="submission" date="2024-12" db="EMBL/GenBank/DDBJ databases">
        <title>The coexistence of Mycolicibacterium septicum and Mycolicibacterium nivoides in clinical samples.</title>
        <authorList>
            <person name="Wang C."/>
            <person name="Feng Y."/>
            <person name="Zong Z."/>
        </authorList>
    </citation>
    <scope>NUCLEOTIDE SEQUENCE [LARGE SCALE GENOMIC DNA]</scope>
    <source>
        <strain evidence="3 4">120310</strain>
    </source>
</reference>
<gene>
    <name evidence="3" type="ORF">ACK4CP_19165</name>
</gene>
<feature type="chain" id="PRO_5045106177" description="PE-PGRS family protein" evidence="2">
    <location>
        <begin position="29"/>
        <end position="400"/>
    </location>
</feature>
<feature type="compositionally biased region" description="Basic and acidic residues" evidence="1">
    <location>
        <begin position="370"/>
        <end position="380"/>
    </location>
</feature>